<reference evidence="14 15" key="1">
    <citation type="submission" date="2016-08" db="EMBL/GenBank/DDBJ databases">
        <title>A Parts List for Fungal Cellulosomes Revealed by Comparative Genomics.</title>
        <authorList>
            <consortium name="DOE Joint Genome Institute"/>
            <person name="Haitjema C.H."/>
            <person name="Gilmore S.P."/>
            <person name="Henske J.K."/>
            <person name="Solomon K.V."/>
            <person name="De Groot R."/>
            <person name="Kuo A."/>
            <person name="Mondo S.J."/>
            <person name="Salamov A.A."/>
            <person name="Labutti K."/>
            <person name="Zhao Z."/>
            <person name="Chiniquy J."/>
            <person name="Barry K."/>
            <person name="Brewer H.M."/>
            <person name="Purvine S.O."/>
            <person name="Wright A.T."/>
            <person name="Boxma B."/>
            <person name="Van Alen T."/>
            <person name="Hackstein J.H."/>
            <person name="Baker S.E."/>
            <person name="Grigoriev I.V."/>
            <person name="O'Malley M.A."/>
        </authorList>
    </citation>
    <scope>NUCLEOTIDE SEQUENCE [LARGE SCALE GENOMIC DNA]</scope>
    <source>
        <strain evidence="14 15">G1</strain>
    </source>
</reference>
<dbReference type="GO" id="GO:0005664">
    <property type="term" value="C:nuclear origin of replication recognition complex"/>
    <property type="evidence" value="ECO:0007669"/>
    <property type="project" value="TreeGrafter"/>
</dbReference>
<evidence type="ECO:0000256" key="3">
    <source>
        <dbReference type="ARBA" id="ARBA00008398"/>
    </source>
</evidence>
<evidence type="ECO:0000259" key="13">
    <source>
        <dbReference type="SMART" id="SM00382"/>
    </source>
</evidence>
<sequence length="643" mass="73615">MHETEIDDEVNDFFEWVGQSKEEPAPQFSHRKTKTSQRTIQMVLKYEQIKINNLTYNVGDIISYGRISAQNVGKIKAMWVDKNQIRKDIIEIIKYTQKRIRRKKGVSDPSFKELTIMDDTLIISPYDILNKCKLYTKEDFDKLTLDEQLSSNLYFYNNKEPDVKTIKRKRKAKKLLNSVNIIKTVNLDSESEKENEISEFEDINDTYDDEDENEYKKRKRTRKKKITKKVNVEKNMKNVSIPKALPNRNIPLNESLSDYEKARKLLHVSAVPDSLPCREKEFAEIYSYLESAISQESGCCLYISGVPGTGKTATVREVIRCLNRQVEEQKLNDFQFVEINGMKITDPTHSYILLWKALSNSNDKITSKHAAELLESIFSNTNSNRLPCVVLMDELDLLVTKKQSVMYNFFDWPNRPYSHLIVVAVANTMDLPERMLTNKVSSRLGLTRINFQPYTHEQLITIVQSRLQGISSFSDDAIQLCARRVSAVSGDARRALDICRQAVEIVERQAKRCKGTKPLVTPAIISQVTKSIFASPTMMIIKRACLHQKIFLISVVNELRRSGIGETSFGCVSNEHLSLCRIYNIERPTISNLSAICSTLGGIKCLIVEGGRADLYGRVRLNVNEEDIIMALKNDPIVGKMIH</sequence>
<name>A0A1Y2AGA0_9FUNG</name>
<dbReference type="InterPro" id="IPR015163">
    <property type="entry name" value="Cdc6_C"/>
</dbReference>
<dbReference type="FunFam" id="3.40.50.300:FF:000199">
    <property type="entry name" value="Origin recognition complex subunit 1"/>
    <property type="match status" value="1"/>
</dbReference>
<dbReference type="Gene3D" id="1.10.10.10">
    <property type="entry name" value="Winged helix-like DNA-binding domain superfamily/Winged helix DNA-binding domain"/>
    <property type="match status" value="1"/>
</dbReference>
<gene>
    <name evidence="14" type="ORF">LY90DRAFT_390895</name>
</gene>
<dbReference type="InterPro" id="IPR003593">
    <property type="entry name" value="AAA+_ATPase"/>
</dbReference>
<comment type="caution">
    <text evidence="14">The sequence shown here is derived from an EMBL/GenBank/DDBJ whole genome shotgun (WGS) entry which is preliminary data.</text>
</comment>
<dbReference type="CDD" id="cd00009">
    <property type="entry name" value="AAA"/>
    <property type="match status" value="1"/>
</dbReference>
<evidence type="ECO:0000256" key="12">
    <source>
        <dbReference type="RuleBase" id="RU365058"/>
    </source>
</evidence>
<dbReference type="AlphaFoldDB" id="A0A1Y2AGA0"/>
<dbReference type="SMART" id="SM00382">
    <property type="entry name" value="AAA"/>
    <property type="match status" value="1"/>
</dbReference>
<keyword evidence="8 12" id="KW-0067">ATP-binding</keyword>
<keyword evidence="5 12" id="KW-0235">DNA replication</keyword>
<dbReference type="GO" id="GO:0046872">
    <property type="term" value="F:metal ion binding"/>
    <property type="evidence" value="ECO:0007669"/>
    <property type="project" value="UniProtKB-KW"/>
</dbReference>
<dbReference type="PANTHER" id="PTHR10763:SF23">
    <property type="entry name" value="ORIGIN RECOGNITION COMPLEX SUBUNIT 1"/>
    <property type="match status" value="1"/>
</dbReference>
<evidence type="ECO:0000256" key="7">
    <source>
        <dbReference type="ARBA" id="ARBA00022741"/>
    </source>
</evidence>
<dbReference type="Pfam" id="PF00004">
    <property type="entry name" value="AAA"/>
    <property type="match status" value="1"/>
</dbReference>
<evidence type="ECO:0000256" key="5">
    <source>
        <dbReference type="ARBA" id="ARBA00022705"/>
    </source>
</evidence>
<keyword evidence="6" id="KW-0479">Metal-binding</keyword>
<feature type="domain" description="AAA+ ATPase" evidence="13">
    <location>
        <begin position="297"/>
        <end position="450"/>
    </location>
</feature>
<dbReference type="PANTHER" id="PTHR10763">
    <property type="entry name" value="CELL DIVISION CONTROL PROTEIN 6-RELATED"/>
    <property type="match status" value="1"/>
</dbReference>
<accession>A0A1Y2AGA0</accession>
<dbReference type="GO" id="GO:0003688">
    <property type="term" value="F:DNA replication origin binding"/>
    <property type="evidence" value="ECO:0007669"/>
    <property type="project" value="TreeGrafter"/>
</dbReference>
<evidence type="ECO:0000256" key="4">
    <source>
        <dbReference type="ARBA" id="ARBA00019081"/>
    </source>
</evidence>
<keyword evidence="14" id="KW-0378">Hydrolase</keyword>
<dbReference type="Pfam" id="PF09079">
    <property type="entry name" value="WHD_Cdc6"/>
    <property type="match status" value="1"/>
</dbReference>
<comment type="subcellular location">
    <subcellularLocation>
        <location evidence="1 12">Nucleus</location>
    </subcellularLocation>
</comment>
<dbReference type="CDD" id="cd08768">
    <property type="entry name" value="Cdc6_C"/>
    <property type="match status" value="1"/>
</dbReference>
<organism evidence="14 15">
    <name type="scientific">Neocallimastix californiae</name>
    <dbReference type="NCBI Taxonomy" id="1754190"/>
    <lineage>
        <taxon>Eukaryota</taxon>
        <taxon>Fungi</taxon>
        <taxon>Fungi incertae sedis</taxon>
        <taxon>Chytridiomycota</taxon>
        <taxon>Chytridiomycota incertae sedis</taxon>
        <taxon>Neocallimastigomycetes</taxon>
        <taxon>Neocallimastigales</taxon>
        <taxon>Neocallimastigaceae</taxon>
        <taxon>Neocallimastix</taxon>
    </lineage>
</organism>
<dbReference type="Gene3D" id="3.40.50.300">
    <property type="entry name" value="P-loop containing nucleotide triphosphate hydrolases"/>
    <property type="match status" value="1"/>
</dbReference>
<dbReference type="GO" id="GO:0006270">
    <property type="term" value="P:DNA replication initiation"/>
    <property type="evidence" value="ECO:0007669"/>
    <property type="project" value="TreeGrafter"/>
</dbReference>
<dbReference type="InterPro" id="IPR050311">
    <property type="entry name" value="ORC1/CDC6"/>
</dbReference>
<protein>
    <recommendedName>
        <fullName evidence="4 12">Origin recognition complex subunit 1</fullName>
    </recommendedName>
</protein>
<evidence type="ECO:0000256" key="6">
    <source>
        <dbReference type="ARBA" id="ARBA00022723"/>
    </source>
</evidence>
<keyword evidence="11 12" id="KW-0539">Nucleus</keyword>
<evidence type="ECO:0000256" key="8">
    <source>
        <dbReference type="ARBA" id="ARBA00022840"/>
    </source>
</evidence>
<dbReference type="SUPFAM" id="SSF46785">
    <property type="entry name" value="Winged helix' DNA-binding domain"/>
    <property type="match status" value="1"/>
</dbReference>
<keyword evidence="9" id="KW-0460">Magnesium</keyword>
<evidence type="ECO:0000256" key="2">
    <source>
        <dbReference type="ARBA" id="ARBA00006184"/>
    </source>
</evidence>
<dbReference type="FunFam" id="1.10.8.60:FF:000062">
    <property type="entry name" value="Origin recognition complex subunit 1"/>
    <property type="match status" value="1"/>
</dbReference>
<dbReference type="InterPro" id="IPR036388">
    <property type="entry name" value="WH-like_DNA-bd_sf"/>
</dbReference>
<dbReference type="EMBL" id="MCOG01000275">
    <property type="protein sequence ID" value="ORY20975.1"/>
    <property type="molecule type" value="Genomic_DNA"/>
</dbReference>
<dbReference type="InterPro" id="IPR054425">
    <property type="entry name" value="Cdc6_ORC1-like_ATPase_lid"/>
</dbReference>
<evidence type="ECO:0000256" key="11">
    <source>
        <dbReference type="ARBA" id="ARBA00023242"/>
    </source>
</evidence>
<evidence type="ECO:0000313" key="14">
    <source>
        <dbReference type="EMBL" id="ORY20975.1"/>
    </source>
</evidence>
<keyword evidence="10 12" id="KW-0238">DNA-binding</keyword>
<dbReference type="InterPro" id="IPR003959">
    <property type="entry name" value="ATPase_AAA_core"/>
</dbReference>
<comment type="subunit">
    <text evidence="12">ORC is composed of six subunits.</text>
</comment>
<dbReference type="Proteomes" id="UP000193920">
    <property type="component" value="Unassembled WGS sequence"/>
</dbReference>
<dbReference type="GO" id="GO:0016887">
    <property type="term" value="F:ATP hydrolysis activity"/>
    <property type="evidence" value="ECO:0007669"/>
    <property type="project" value="InterPro"/>
</dbReference>
<evidence type="ECO:0000256" key="10">
    <source>
        <dbReference type="ARBA" id="ARBA00023125"/>
    </source>
</evidence>
<comment type="function">
    <text evidence="12">Component of the origin recognition complex (ORC) that binds origins of replication. DNA-binding is ATP-dependent, however specific DNA sequences that define origins of replication have not been identified so far. ORC is required to assemble the pre-replication complex necessary to initiate DNA replication.</text>
</comment>
<dbReference type="SUPFAM" id="SSF52540">
    <property type="entry name" value="P-loop containing nucleoside triphosphate hydrolases"/>
    <property type="match status" value="1"/>
</dbReference>
<dbReference type="OrthoDB" id="1926878at2759"/>
<comment type="similarity">
    <text evidence="2">Belongs to the CDC6/cdc18 family.</text>
</comment>
<dbReference type="Gene3D" id="1.10.8.60">
    <property type="match status" value="1"/>
</dbReference>
<dbReference type="GO" id="GO:0033314">
    <property type="term" value="P:mitotic DNA replication checkpoint signaling"/>
    <property type="evidence" value="ECO:0007669"/>
    <property type="project" value="TreeGrafter"/>
</dbReference>
<evidence type="ECO:0000256" key="1">
    <source>
        <dbReference type="ARBA" id="ARBA00004123"/>
    </source>
</evidence>
<proteinExistence type="inferred from homology"/>
<dbReference type="GO" id="GO:0005524">
    <property type="term" value="F:ATP binding"/>
    <property type="evidence" value="ECO:0007669"/>
    <property type="project" value="UniProtKB-KW"/>
</dbReference>
<keyword evidence="7 12" id="KW-0547">Nucleotide-binding</keyword>
<dbReference type="Pfam" id="PF22606">
    <property type="entry name" value="Cdc6-ORC-like_ATPase_lid"/>
    <property type="match status" value="1"/>
</dbReference>
<comment type="similarity">
    <text evidence="3 12">Belongs to the ORC1 family.</text>
</comment>
<keyword evidence="15" id="KW-1185">Reference proteome</keyword>
<dbReference type="STRING" id="1754190.A0A1Y2AGA0"/>
<dbReference type="InterPro" id="IPR027417">
    <property type="entry name" value="P-loop_NTPase"/>
</dbReference>
<evidence type="ECO:0000313" key="15">
    <source>
        <dbReference type="Proteomes" id="UP000193920"/>
    </source>
</evidence>
<evidence type="ECO:0000256" key="9">
    <source>
        <dbReference type="ARBA" id="ARBA00022842"/>
    </source>
</evidence>
<dbReference type="InterPro" id="IPR036390">
    <property type="entry name" value="WH_DNA-bd_sf"/>
</dbReference>